<dbReference type="PANTHER" id="PTHR43664:SF1">
    <property type="entry name" value="BETA-METHYLMALYL-COA DEHYDRATASE"/>
    <property type="match status" value="1"/>
</dbReference>
<sequence>MAQPAVCFEDFVIGQRFDAGSVTVDGDEVLAFATRFDPQPFHIDQQAAEKSIFGGLIASGWHTCSMMMRLMVDGYLRDSSSMGSPGIDDIRWLKPVRVGDVLRVSSTVLDIVPSTSRPDRGVVMTLWEAYNQKDELVATIKGRGLFLRRAQ</sequence>
<dbReference type="InterPro" id="IPR029069">
    <property type="entry name" value="HotDog_dom_sf"/>
</dbReference>
<dbReference type="Proteomes" id="UP001501353">
    <property type="component" value="Unassembled WGS sequence"/>
</dbReference>
<dbReference type="Pfam" id="PF01575">
    <property type="entry name" value="MaoC_dehydratas"/>
    <property type="match status" value="1"/>
</dbReference>
<dbReference type="CDD" id="cd03454">
    <property type="entry name" value="YdeM"/>
    <property type="match status" value="1"/>
</dbReference>
<protein>
    <submittedName>
        <fullName evidence="2">MaoC family dehydratase</fullName>
    </submittedName>
</protein>
<feature type="domain" description="MaoC-like" evidence="1">
    <location>
        <begin position="13"/>
        <end position="110"/>
    </location>
</feature>
<organism evidence="2 3">
    <name type="scientific">Actimicrobium antarcticum</name>
    <dbReference type="NCBI Taxonomy" id="1051899"/>
    <lineage>
        <taxon>Bacteria</taxon>
        <taxon>Pseudomonadati</taxon>
        <taxon>Pseudomonadota</taxon>
        <taxon>Betaproteobacteria</taxon>
        <taxon>Burkholderiales</taxon>
        <taxon>Oxalobacteraceae</taxon>
        <taxon>Actimicrobium</taxon>
    </lineage>
</organism>
<comment type="caution">
    <text evidence="2">The sequence shown here is derived from an EMBL/GenBank/DDBJ whole genome shotgun (WGS) entry which is preliminary data.</text>
</comment>
<name>A0ABP7SX28_9BURK</name>
<dbReference type="Gene3D" id="3.10.129.10">
    <property type="entry name" value="Hotdog Thioesterase"/>
    <property type="match status" value="1"/>
</dbReference>
<dbReference type="EMBL" id="BAAAZE010000005">
    <property type="protein sequence ID" value="GAA4017310.1"/>
    <property type="molecule type" value="Genomic_DNA"/>
</dbReference>
<evidence type="ECO:0000259" key="1">
    <source>
        <dbReference type="Pfam" id="PF01575"/>
    </source>
</evidence>
<keyword evidence="3" id="KW-1185">Reference proteome</keyword>
<dbReference type="InterPro" id="IPR002539">
    <property type="entry name" value="MaoC-like_dom"/>
</dbReference>
<dbReference type="SUPFAM" id="SSF54637">
    <property type="entry name" value="Thioesterase/thiol ester dehydrase-isomerase"/>
    <property type="match status" value="1"/>
</dbReference>
<evidence type="ECO:0000313" key="2">
    <source>
        <dbReference type="EMBL" id="GAA4017310.1"/>
    </source>
</evidence>
<reference evidence="3" key="1">
    <citation type="journal article" date="2019" name="Int. J. Syst. Evol. Microbiol.">
        <title>The Global Catalogue of Microorganisms (GCM) 10K type strain sequencing project: providing services to taxonomists for standard genome sequencing and annotation.</title>
        <authorList>
            <consortium name="The Broad Institute Genomics Platform"/>
            <consortium name="The Broad Institute Genome Sequencing Center for Infectious Disease"/>
            <person name="Wu L."/>
            <person name="Ma J."/>
        </authorList>
    </citation>
    <scope>NUCLEOTIDE SEQUENCE [LARGE SCALE GENOMIC DNA]</scope>
    <source>
        <strain evidence="3">JCM 16673</strain>
    </source>
</reference>
<gene>
    <name evidence="2" type="ORF">GCM10022212_11050</name>
</gene>
<accession>A0ABP7SX28</accession>
<dbReference type="InterPro" id="IPR052342">
    <property type="entry name" value="MCH/BMMD"/>
</dbReference>
<dbReference type="PANTHER" id="PTHR43664">
    <property type="entry name" value="MONOAMINE OXIDASE-RELATED"/>
    <property type="match status" value="1"/>
</dbReference>
<dbReference type="RefSeq" id="WP_344762246.1">
    <property type="nucleotide sequence ID" value="NZ_BAAAZE010000005.1"/>
</dbReference>
<proteinExistence type="predicted"/>
<evidence type="ECO:0000313" key="3">
    <source>
        <dbReference type="Proteomes" id="UP001501353"/>
    </source>
</evidence>